<name>A0A382K7M9_9ZZZZ</name>
<dbReference type="AlphaFoldDB" id="A0A382K7M9"/>
<dbReference type="Gene3D" id="3.40.50.1110">
    <property type="entry name" value="SGNH hydrolase"/>
    <property type="match status" value="1"/>
</dbReference>
<evidence type="ECO:0000313" key="2">
    <source>
        <dbReference type="EMBL" id="SVC20470.1"/>
    </source>
</evidence>
<organism evidence="2">
    <name type="scientific">marine metagenome</name>
    <dbReference type="NCBI Taxonomy" id="408172"/>
    <lineage>
        <taxon>unclassified sequences</taxon>
        <taxon>metagenomes</taxon>
        <taxon>ecological metagenomes</taxon>
    </lineage>
</organism>
<evidence type="ECO:0008006" key="3">
    <source>
        <dbReference type="Google" id="ProtNLM"/>
    </source>
</evidence>
<dbReference type="EMBL" id="UINC01078932">
    <property type="protein sequence ID" value="SVC20470.1"/>
    <property type="molecule type" value="Genomic_DNA"/>
</dbReference>
<reference evidence="2" key="1">
    <citation type="submission" date="2018-05" db="EMBL/GenBank/DDBJ databases">
        <authorList>
            <person name="Lanie J.A."/>
            <person name="Ng W.-L."/>
            <person name="Kazmierczak K.M."/>
            <person name="Andrzejewski T.M."/>
            <person name="Davidsen T.M."/>
            <person name="Wayne K.J."/>
            <person name="Tettelin H."/>
            <person name="Glass J.I."/>
            <person name="Rusch D."/>
            <person name="Podicherti R."/>
            <person name="Tsui H.-C.T."/>
            <person name="Winkler M.E."/>
        </authorList>
    </citation>
    <scope>NUCLEOTIDE SEQUENCE</scope>
</reference>
<feature type="transmembrane region" description="Helical" evidence="1">
    <location>
        <begin position="12"/>
        <end position="36"/>
    </location>
</feature>
<dbReference type="InterPro" id="IPR036514">
    <property type="entry name" value="SGNH_hydro_sf"/>
</dbReference>
<gene>
    <name evidence="2" type="ORF">METZ01_LOCUS273324</name>
</gene>
<keyword evidence="1" id="KW-0812">Transmembrane</keyword>
<keyword evidence="1" id="KW-0472">Membrane</keyword>
<dbReference type="SUPFAM" id="SSF52266">
    <property type="entry name" value="SGNH hydrolase"/>
    <property type="match status" value="1"/>
</dbReference>
<protein>
    <recommendedName>
        <fullName evidence="3">SGNH hydrolase-type esterase domain-containing protein</fullName>
    </recommendedName>
</protein>
<sequence length="245" mass="28592">MTRITSYFKKNFINLLLLVGAVLLTLLLIEVGYSIYQLIRPSKAYFRIDQKTQERYLIPGIVRKKKFIENGPEITIKINSQGWRDREISLEKQEDTFRIVALGDSITFGWGVELNETYIKQLETTLKKRDSHKNYEVINISIEDLGLQEELKLLKQVGLNFQPDLVLLGFYLNDARPIGGFSNESKPTWFHRRHTLRQIVNLTPLTKAIAKKALIKFGVMKPNSSSRFRWINAFTKREWVTDQDK</sequence>
<feature type="non-terminal residue" evidence="2">
    <location>
        <position position="245"/>
    </location>
</feature>
<keyword evidence="1" id="KW-1133">Transmembrane helix</keyword>
<proteinExistence type="predicted"/>
<accession>A0A382K7M9</accession>
<evidence type="ECO:0000256" key="1">
    <source>
        <dbReference type="SAM" id="Phobius"/>
    </source>
</evidence>